<protein>
    <recommendedName>
        <fullName evidence="4">Glycosyltransferase 2-like domain-containing protein</fullName>
    </recommendedName>
</protein>
<evidence type="ECO:0000313" key="6">
    <source>
        <dbReference type="Proteomes" id="UP000006316"/>
    </source>
</evidence>
<evidence type="ECO:0000259" key="4">
    <source>
        <dbReference type="Pfam" id="PF00535"/>
    </source>
</evidence>
<organism evidence="5 6">
    <name type="scientific">Neobacillus bataviensis LMG 21833</name>
    <dbReference type="NCBI Taxonomy" id="1117379"/>
    <lineage>
        <taxon>Bacteria</taxon>
        <taxon>Bacillati</taxon>
        <taxon>Bacillota</taxon>
        <taxon>Bacilli</taxon>
        <taxon>Bacillales</taxon>
        <taxon>Bacillaceae</taxon>
        <taxon>Neobacillus</taxon>
    </lineage>
</organism>
<keyword evidence="6" id="KW-1185">Reference proteome</keyword>
<dbReference type="SUPFAM" id="SSF53448">
    <property type="entry name" value="Nucleotide-diphospho-sugar transferases"/>
    <property type="match status" value="1"/>
</dbReference>
<comment type="caution">
    <text evidence="5">The sequence shown here is derived from an EMBL/GenBank/DDBJ whole genome shotgun (WGS) entry which is preliminary data.</text>
</comment>
<dbReference type="RefSeq" id="WP_007085037.1">
    <property type="nucleotide sequence ID" value="NZ_AJLS01000056.1"/>
</dbReference>
<dbReference type="PATRIC" id="fig|1117379.3.peg.2107"/>
<dbReference type="InterPro" id="IPR050834">
    <property type="entry name" value="Glycosyltransf_2"/>
</dbReference>
<feature type="domain" description="Glycosyltransferase 2-like" evidence="4">
    <location>
        <begin position="9"/>
        <end position="140"/>
    </location>
</feature>
<name>K6DM67_9BACI</name>
<gene>
    <name evidence="5" type="ORF">BABA_10101</name>
</gene>
<accession>K6DM67</accession>
<dbReference type="PANTHER" id="PTHR43685:SF5">
    <property type="entry name" value="GLYCOSYLTRANSFERASE EPSE-RELATED"/>
    <property type="match status" value="1"/>
</dbReference>
<dbReference type="InterPro" id="IPR001173">
    <property type="entry name" value="Glyco_trans_2-like"/>
</dbReference>
<dbReference type="Pfam" id="PF00535">
    <property type="entry name" value="Glycos_transf_2"/>
    <property type="match status" value="1"/>
</dbReference>
<proteinExistence type="inferred from homology"/>
<dbReference type="STRING" id="1117379.BABA_10101"/>
<dbReference type="eggNOG" id="COG1215">
    <property type="taxonomic scope" value="Bacteria"/>
</dbReference>
<dbReference type="GO" id="GO:0016757">
    <property type="term" value="F:glycosyltransferase activity"/>
    <property type="evidence" value="ECO:0007669"/>
    <property type="project" value="UniProtKB-KW"/>
</dbReference>
<dbReference type="Gene3D" id="3.90.550.10">
    <property type="entry name" value="Spore Coat Polysaccharide Biosynthesis Protein SpsA, Chain A"/>
    <property type="match status" value="1"/>
</dbReference>
<sequence length="276" mass="32354">MLNSSPKVSVIMGVYNCAETLSQSIESIIYQTFSDWEFIICDDASTDTTYEIAYQYTKMYPEKIKLLKNESNMKLAATLNRCLNAASGQYIARQDGDDISVSNRLERQVSFLDAYEEYMLVGTGMIPFDERGDMGFRIGKPIPSRVDLPMNNTFMHATIMMRNKGYTILNGYRVTKRTRRAEDYDLWIRFFAAGFKGYNLQEALYKVKEDESAFRRREFKYYFDSAILVFQGCYTLKLPIKYYLYTLKPIIVGITPRYLVKKYHKYRAQKYIRKLV</sequence>
<dbReference type="Proteomes" id="UP000006316">
    <property type="component" value="Unassembled WGS sequence"/>
</dbReference>
<dbReference type="InterPro" id="IPR029044">
    <property type="entry name" value="Nucleotide-diphossugar_trans"/>
</dbReference>
<dbReference type="AlphaFoldDB" id="K6DM67"/>
<comment type="similarity">
    <text evidence="1">Belongs to the glycosyltransferase 2 family.</text>
</comment>
<evidence type="ECO:0000256" key="2">
    <source>
        <dbReference type="ARBA" id="ARBA00022676"/>
    </source>
</evidence>
<keyword evidence="3" id="KW-0808">Transferase</keyword>
<dbReference type="EMBL" id="AJLS01000056">
    <property type="protein sequence ID" value="EKN69404.1"/>
    <property type="molecule type" value="Genomic_DNA"/>
</dbReference>
<dbReference type="OrthoDB" id="9815829at2"/>
<evidence type="ECO:0000256" key="3">
    <source>
        <dbReference type="ARBA" id="ARBA00022679"/>
    </source>
</evidence>
<dbReference type="PANTHER" id="PTHR43685">
    <property type="entry name" value="GLYCOSYLTRANSFERASE"/>
    <property type="match status" value="1"/>
</dbReference>
<reference evidence="5 6" key="1">
    <citation type="journal article" date="2012" name="Front. Microbiol.">
        <title>Redundancy and modularity in membrane-associated dissimilatory nitrate reduction in Bacillus.</title>
        <authorList>
            <person name="Heylen K."/>
            <person name="Keltjens J."/>
        </authorList>
    </citation>
    <scope>NUCLEOTIDE SEQUENCE [LARGE SCALE GENOMIC DNA]</scope>
    <source>
        <strain evidence="6">LMG 21833T</strain>
    </source>
</reference>
<evidence type="ECO:0000256" key="1">
    <source>
        <dbReference type="ARBA" id="ARBA00006739"/>
    </source>
</evidence>
<keyword evidence="2" id="KW-0328">Glycosyltransferase</keyword>
<evidence type="ECO:0000313" key="5">
    <source>
        <dbReference type="EMBL" id="EKN69404.1"/>
    </source>
</evidence>